<dbReference type="Pfam" id="PF11153">
    <property type="entry name" value="DUF2931"/>
    <property type="match status" value="1"/>
</dbReference>
<proteinExistence type="predicted"/>
<name>H1HP60_9BACT</name>
<organism evidence="1 2">
    <name type="scientific">Segatella maculosa OT 289</name>
    <dbReference type="NCBI Taxonomy" id="999422"/>
    <lineage>
        <taxon>Bacteria</taxon>
        <taxon>Pseudomonadati</taxon>
        <taxon>Bacteroidota</taxon>
        <taxon>Bacteroidia</taxon>
        <taxon>Bacteroidales</taxon>
        <taxon>Prevotellaceae</taxon>
        <taxon>Segatella</taxon>
    </lineage>
</organism>
<dbReference type="AlphaFoldDB" id="H1HP60"/>
<dbReference type="STRING" id="999422.HMPREF9944_01954"/>
<dbReference type="HOGENOM" id="CLU_050989_0_0_10"/>
<keyword evidence="2" id="KW-1185">Reference proteome</keyword>
<protein>
    <recommendedName>
        <fullName evidence="3">DUF2931 family protein</fullName>
    </recommendedName>
</protein>
<evidence type="ECO:0000313" key="2">
    <source>
        <dbReference type="Proteomes" id="UP000003167"/>
    </source>
</evidence>
<evidence type="ECO:0000313" key="1">
    <source>
        <dbReference type="EMBL" id="EHO68084.1"/>
    </source>
</evidence>
<dbReference type="EMBL" id="AGEK01000033">
    <property type="protein sequence ID" value="EHO68084.1"/>
    <property type="molecule type" value="Genomic_DNA"/>
</dbReference>
<gene>
    <name evidence="1" type="ORF">HMPREF9944_01954</name>
</gene>
<comment type="caution">
    <text evidence="1">The sequence shown here is derived from an EMBL/GenBank/DDBJ whole genome shotgun (WGS) entry which is preliminary data.</text>
</comment>
<dbReference type="Proteomes" id="UP000003167">
    <property type="component" value="Unassembled WGS sequence"/>
</dbReference>
<dbReference type="PATRIC" id="fig|999422.3.peg.2057"/>
<accession>H1HP60</accession>
<sequence>MVSVFICTSCKSNVKMQPKTQFVWEPSVAAPIYYPVETKYAFVTFGESGRYPIMENFIGTGIGVHSGGVGLDDFDTEGGFDLPNGLDVLWLSYAEKKYYKANIKFSQELQDRILELFRENVYDSEYKKNRHYTGFVVTLLPGGKIWLYLDCTTRCTLVCDSLQGKEVQVSLKDFEKDAFMIHGTTEKLCESAIKDYEGAAENLKKNGIPLNLWDQYAERFRYDLKIVFENEKTILSPDVMSHFSNGELYCNDDRVPKDMQARIKYIICRWRVADTLYMGEFFFDEEEVLRSFPLALGRDCRQKGELIVHIDKYNNGFDIFLQVGDKKYELEETKIHVFRETPENKDSDDDDIFFNNHRDQHSSTFKFIGE</sequence>
<reference evidence="1 2" key="1">
    <citation type="submission" date="2011-12" db="EMBL/GenBank/DDBJ databases">
        <title>The Genome Sequence of Prevotella maculosa OT 289.</title>
        <authorList>
            <consortium name="The Broad Institute Genome Sequencing Platform"/>
            <person name="Earl A."/>
            <person name="Ward D."/>
            <person name="Feldgarden M."/>
            <person name="Gevers D."/>
            <person name="Izard J."/>
            <person name="Blanton J.M."/>
            <person name="Mathney J."/>
            <person name="Tanner A.C."/>
            <person name="Dewhirst F.E."/>
            <person name="Young S.K."/>
            <person name="Zeng Q."/>
            <person name="Gargeya S."/>
            <person name="Fitzgerald M."/>
            <person name="Haas B."/>
            <person name="Abouelleil A."/>
            <person name="Alvarado L."/>
            <person name="Arachchi H.M."/>
            <person name="Berlin A."/>
            <person name="Chapman S.B."/>
            <person name="Gearin G."/>
            <person name="Goldberg J."/>
            <person name="Griggs A."/>
            <person name="Gujja S."/>
            <person name="Hansen M."/>
            <person name="Heiman D."/>
            <person name="Howarth C."/>
            <person name="Larimer J."/>
            <person name="Lui A."/>
            <person name="MacDonald P.J.P."/>
            <person name="McCowen C."/>
            <person name="Montmayeur A."/>
            <person name="Murphy C."/>
            <person name="Neiman D."/>
            <person name="Pearson M."/>
            <person name="Priest M."/>
            <person name="Roberts A."/>
            <person name="Saif S."/>
            <person name="Shea T."/>
            <person name="Sisk P."/>
            <person name="Stolte C."/>
            <person name="Sykes S."/>
            <person name="Wortman J."/>
            <person name="Nusbaum C."/>
            <person name="Birren B."/>
        </authorList>
    </citation>
    <scope>NUCLEOTIDE SEQUENCE [LARGE SCALE GENOMIC DNA]</scope>
    <source>
        <strain evidence="1 2">OT 289</strain>
    </source>
</reference>
<evidence type="ECO:0008006" key="3">
    <source>
        <dbReference type="Google" id="ProtNLM"/>
    </source>
</evidence>
<dbReference type="InterPro" id="IPR021326">
    <property type="entry name" value="DUF2931"/>
</dbReference>